<dbReference type="Proteomes" id="UP000462931">
    <property type="component" value="Unassembled WGS sequence"/>
</dbReference>
<sequence length="82" mass="9422">MNQKQQIILDLNEIFTDIIDEGEIMLNPETTANDIDGWDSLNHIQILAAIEKKYTFKFTLTEIQNLKNIDDLTNIIVQKTSA</sequence>
<protein>
    <submittedName>
        <fullName evidence="2">Acyl carrier protein</fullName>
    </submittedName>
</protein>
<comment type="caution">
    <text evidence="2">The sequence shown here is derived from an EMBL/GenBank/DDBJ whole genome shotgun (WGS) entry which is preliminary data.</text>
</comment>
<dbReference type="SUPFAM" id="SSF47336">
    <property type="entry name" value="ACP-like"/>
    <property type="match status" value="1"/>
</dbReference>
<dbReference type="PROSITE" id="PS50075">
    <property type="entry name" value="CARRIER"/>
    <property type="match status" value="1"/>
</dbReference>
<feature type="domain" description="Carrier" evidence="1">
    <location>
        <begin position="2"/>
        <end position="80"/>
    </location>
</feature>
<dbReference type="InterPro" id="IPR009081">
    <property type="entry name" value="PP-bd_ACP"/>
</dbReference>
<dbReference type="EMBL" id="WKJI01000001">
    <property type="protein sequence ID" value="MRX46117.1"/>
    <property type="molecule type" value="Genomic_DNA"/>
</dbReference>
<accession>A0A7K0FM07</accession>
<dbReference type="RefSeq" id="WP_154286242.1">
    <property type="nucleotide sequence ID" value="NZ_WKJI01000001.1"/>
</dbReference>
<gene>
    <name evidence="2" type="ORF">GJJ64_02850</name>
</gene>
<name>A0A7K0FM07_9SPHI</name>
<evidence type="ECO:0000313" key="2">
    <source>
        <dbReference type="EMBL" id="MRX46117.1"/>
    </source>
</evidence>
<dbReference type="Pfam" id="PF00550">
    <property type="entry name" value="PP-binding"/>
    <property type="match status" value="1"/>
</dbReference>
<dbReference type="Gene3D" id="1.10.1200.10">
    <property type="entry name" value="ACP-like"/>
    <property type="match status" value="1"/>
</dbReference>
<keyword evidence="3" id="KW-1185">Reference proteome</keyword>
<evidence type="ECO:0000313" key="3">
    <source>
        <dbReference type="Proteomes" id="UP000462931"/>
    </source>
</evidence>
<reference evidence="2 3" key="1">
    <citation type="submission" date="2019-11" db="EMBL/GenBank/DDBJ databases">
        <authorList>
            <person name="Cheng Q."/>
            <person name="Yang Z."/>
        </authorList>
    </citation>
    <scope>NUCLEOTIDE SEQUENCE [LARGE SCALE GENOMIC DNA]</scope>
    <source>
        <strain evidence="2 3">HX-22-1</strain>
    </source>
</reference>
<dbReference type="AlphaFoldDB" id="A0A7K0FM07"/>
<evidence type="ECO:0000259" key="1">
    <source>
        <dbReference type="PROSITE" id="PS50075"/>
    </source>
</evidence>
<organism evidence="2 3">
    <name type="scientific">Pedobacter puniceum</name>
    <dbReference type="NCBI Taxonomy" id="2666136"/>
    <lineage>
        <taxon>Bacteria</taxon>
        <taxon>Pseudomonadati</taxon>
        <taxon>Bacteroidota</taxon>
        <taxon>Sphingobacteriia</taxon>
        <taxon>Sphingobacteriales</taxon>
        <taxon>Sphingobacteriaceae</taxon>
        <taxon>Pedobacter</taxon>
    </lineage>
</organism>
<proteinExistence type="predicted"/>
<dbReference type="InterPro" id="IPR036736">
    <property type="entry name" value="ACP-like_sf"/>
</dbReference>